<evidence type="ECO:0000313" key="2">
    <source>
        <dbReference type="EMBL" id="SPS06314.1"/>
    </source>
</evidence>
<dbReference type="Gene3D" id="3.40.50.1460">
    <property type="match status" value="1"/>
</dbReference>
<proteinExistence type="predicted"/>
<name>A0A2X0RF28_9PROT</name>
<organism evidence="2">
    <name type="scientific">Candidatus Nitrotoga fabula</name>
    <dbReference type="NCBI Taxonomy" id="2182327"/>
    <lineage>
        <taxon>Bacteria</taxon>
        <taxon>Pseudomonadati</taxon>
        <taxon>Pseudomonadota</taxon>
        <taxon>Betaproteobacteria</taxon>
        <taxon>Nitrosomonadales</taxon>
        <taxon>Gallionellaceae</taxon>
        <taxon>Candidatus Nitrotoga</taxon>
    </lineage>
</organism>
<gene>
    <name evidence="2" type="ORF">NITFAB_1904</name>
</gene>
<dbReference type="GO" id="GO:0004197">
    <property type="term" value="F:cysteine-type endopeptidase activity"/>
    <property type="evidence" value="ECO:0007669"/>
    <property type="project" value="InterPro"/>
</dbReference>
<accession>A0A2X0RF28</accession>
<reference evidence="2" key="1">
    <citation type="submission" date="2018-05" db="EMBL/GenBank/DDBJ databases">
        <authorList>
            <person name="Lanie J.A."/>
            <person name="Ng W.-L."/>
            <person name="Kazmierczak K.M."/>
            <person name="Andrzejewski T.M."/>
            <person name="Davidsen T.M."/>
            <person name="Wayne K.J."/>
            <person name="Tettelin H."/>
            <person name="Glass J.I."/>
            <person name="Rusch D."/>
            <person name="Podicherti R."/>
            <person name="Tsui H.-C.T."/>
            <person name="Winkler M.E."/>
        </authorList>
    </citation>
    <scope>NUCLEOTIDE SEQUENCE</scope>
    <source>
        <strain evidence="2">KNB</strain>
    </source>
</reference>
<protein>
    <recommendedName>
        <fullName evidence="1">Peptidase C14 caspase domain-containing protein</fullName>
    </recommendedName>
</protein>
<dbReference type="InterPro" id="IPR011600">
    <property type="entry name" value="Pept_C14_caspase"/>
</dbReference>
<dbReference type="EMBL" id="LS423452">
    <property type="protein sequence ID" value="SPS06314.1"/>
    <property type="molecule type" value="Genomic_DNA"/>
</dbReference>
<dbReference type="GO" id="GO:0006508">
    <property type="term" value="P:proteolysis"/>
    <property type="evidence" value="ECO:0007669"/>
    <property type="project" value="InterPro"/>
</dbReference>
<dbReference type="Pfam" id="PF00656">
    <property type="entry name" value="Peptidase_C14"/>
    <property type="match status" value="1"/>
</dbReference>
<dbReference type="AlphaFoldDB" id="A0A2X0RF28"/>
<feature type="domain" description="Peptidase C14 caspase" evidence="1">
    <location>
        <begin position="7"/>
        <end position="223"/>
    </location>
</feature>
<evidence type="ECO:0000259" key="1">
    <source>
        <dbReference type="Pfam" id="PF00656"/>
    </source>
</evidence>
<sequence length="854" mass="95710">MSRLDHYAILVAINRYPGLSDLSGPENDANEFFKWLIDPAGGDLQDPAGIPPEQRRVEIIRSSDYTVVTDPYEANPTETHFKKALNRWLKADGEWRDRVGERLYLFFAGHGFTSGALEDPALFTAQAQNGDTAHIAGFRYASKIRNSGFFDEIVLIMDCCQDVLKASPVSDPTWNPPDRQRSSQVKFMQAYGAPRGRKAFEIANASGEVHGYFSAVFLDAVKNALADSNNNVSARAIEDKFCELWEERGYFKLMGYQPPFSGTGKWTFYRRNIMPIPVTVECTDVVPDKLLDMDELMTGMTSSKLISLSLESTGVPSRVFSLSKSPKKLGIPGINPGVDRLIGKAVEPHSREDRLVKITVELHSRDPGVRISVIDAQKKLIVEDLEYVKTALSPGQYTARFRLGDAVAEQKFRLKENRKSPLKIVQPDLQFSSPMPMEGTSTNHEYHSCPARDILSHAAEQASQIDSSSSVATLMVFARDSAHQVNTAWRMSEEVRQGLRLHRLDDETGEFHSVPCEVAVDGNCGYSSVLLNRLSPGTYLLGVRRLQRELWTWQEMVLTLAPGWRTEVYLDSVEDDFTERRYDIESASVYITLVTSGNSLNGSDARHTEQVRIALMEGSLLLGRTHPDASYPGDPGSFDRYSPMYHLYRAYALAFSREPDWSHVRALCEHLKATWTDRSADVKLLEGWCASAGAKENLPEKINFRSDEVPMIARGWEIAAKLGHSGALAEAVQYNVGMWRTSSRLWTQTQVPVDVDPWRTHEPDSIGLFPHRMDAGIHSKRISLDWIPFSHRYSPLQQSLRRALIDAHEMGEEGLLDAAMEKIAVASGLELNIVKYAMNELIEQSSDGSINKPD</sequence>